<organism evidence="3 4">
    <name type="scientific">Rhizoctonia solani</name>
    <dbReference type="NCBI Taxonomy" id="456999"/>
    <lineage>
        <taxon>Eukaryota</taxon>
        <taxon>Fungi</taxon>
        <taxon>Dikarya</taxon>
        <taxon>Basidiomycota</taxon>
        <taxon>Agaricomycotina</taxon>
        <taxon>Agaricomycetes</taxon>
        <taxon>Cantharellales</taxon>
        <taxon>Ceratobasidiaceae</taxon>
        <taxon>Rhizoctonia</taxon>
    </lineage>
</organism>
<evidence type="ECO:0000256" key="1">
    <source>
        <dbReference type="SAM" id="MobiDB-lite"/>
    </source>
</evidence>
<keyword evidence="2" id="KW-1133">Transmembrane helix</keyword>
<evidence type="ECO:0000313" key="3">
    <source>
        <dbReference type="EMBL" id="CAE6496659.1"/>
    </source>
</evidence>
<dbReference type="AlphaFoldDB" id="A0A8H3CWJ3"/>
<name>A0A8H3CWJ3_9AGAM</name>
<protein>
    <submittedName>
        <fullName evidence="3">Uncharacterized protein</fullName>
    </submittedName>
</protein>
<feature type="transmembrane region" description="Helical" evidence="2">
    <location>
        <begin position="12"/>
        <end position="37"/>
    </location>
</feature>
<keyword evidence="2" id="KW-0472">Membrane</keyword>
<keyword evidence="2" id="KW-0812">Transmembrane</keyword>
<accession>A0A8H3CWJ3</accession>
<gene>
    <name evidence="3" type="ORF">RDB_LOCUS147699</name>
</gene>
<sequence>MGFGNNRNIIVVVWNVIWASAAPPFVLILIALIAGFLIPEPSFVVLIMATAMTAKFFVLSLMINLVGRGYIRRLFDRAYPTPPENLRSSRSQTGRADQQAAAHTIDVELQPRGPGAIGASAEGLNRCPSDDASIKSSSIVKKEDGLGHTIHNIELDSKPVS</sequence>
<comment type="caution">
    <text evidence="3">The sequence shown here is derived from an EMBL/GenBank/DDBJ whole genome shotgun (WGS) entry which is preliminary data.</text>
</comment>
<dbReference type="EMBL" id="CAJMWX010001573">
    <property type="protein sequence ID" value="CAE6496659.1"/>
    <property type="molecule type" value="Genomic_DNA"/>
</dbReference>
<reference evidence="3" key="1">
    <citation type="submission" date="2021-01" db="EMBL/GenBank/DDBJ databases">
        <authorList>
            <person name="Kaushik A."/>
        </authorList>
    </citation>
    <scope>NUCLEOTIDE SEQUENCE</scope>
    <source>
        <strain evidence="3">AG4-R118</strain>
    </source>
</reference>
<feature type="compositionally biased region" description="Polar residues" evidence="1">
    <location>
        <begin position="86"/>
        <end position="96"/>
    </location>
</feature>
<dbReference type="Proteomes" id="UP000663888">
    <property type="component" value="Unassembled WGS sequence"/>
</dbReference>
<dbReference type="OrthoDB" id="336321at2759"/>
<evidence type="ECO:0000313" key="4">
    <source>
        <dbReference type="Proteomes" id="UP000663888"/>
    </source>
</evidence>
<proteinExistence type="predicted"/>
<feature type="transmembrane region" description="Helical" evidence="2">
    <location>
        <begin position="43"/>
        <end position="67"/>
    </location>
</feature>
<evidence type="ECO:0000256" key="2">
    <source>
        <dbReference type="SAM" id="Phobius"/>
    </source>
</evidence>
<feature type="region of interest" description="Disordered" evidence="1">
    <location>
        <begin position="82"/>
        <end position="102"/>
    </location>
</feature>